<evidence type="ECO:0000256" key="11">
    <source>
        <dbReference type="SAM" id="SignalP"/>
    </source>
</evidence>
<sequence>MKVALAGVALICCLAWPRVATASSSQFLQEQQPSSGAVVEFLDCPTEALVDLTGLEAAADGSIEAHGLRFPQAAQYRDQAKVFGCPCRERACLSLCCDDEKVCSARRPNVPKLTSPTTKSFPAVHDAETGALRVGLGPEAFWLLSWNPCQYERYELEPDKIAEERYELRSDGSIFLPLNNSKRNFTQYCLNEGSQGYSVQVCFEEPFSDAEDSEPAYTPLAPWGMISSVPFLLATFFVYLLLPELRNIHGLTITAYVFCLIVSNTSLSTLQITPPECISMLGCYIFAYIVHFFFLASFFWLNVMCFDIWWTFGLQKAMLKVPMNQRGFRSLHGSVKQREHKKFMMYSIYAWGCASLLTGLCLIMDLTPGIPNDIIKPNFGQQTCWFASNDAKAIYFYGPMGVTVVCNIFLFIMTAIKILRHKKDTARHLKGSDSRRHDDNKQWFNLYLKLFIVMGINWSMEIVSWLLAKRTPEYIFYLTDLVNSLQGVVIFIIFVWKEKIKQLLLKRFGCEGKWLSRNSTGQSGNPQMTNSSSRNTCTTMTTVPVPEKSVHEKISSVIETTENV</sequence>
<evidence type="ECO:0000256" key="3">
    <source>
        <dbReference type="ARBA" id="ARBA00022692"/>
    </source>
</evidence>
<evidence type="ECO:0000256" key="6">
    <source>
        <dbReference type="ARBA" id="ARBA00023040"/>
    </source>
</evidence>
<evidence type="ECO:0000256" key="8">
    <source>
        <dbReference type="ARBA" id="ARBA00023170"/>
    </source>
</evidence>
<dbReference type="SUPFAM" id="SSF63877">
    <property type="entry name" value="Methuselah ectodomain"/>
    <property type="match status" value="1"/>
</dbReference>
<name>A0ABD2WYA0_9HYME</name>
<feature type="transmembrane region" description="Helical" evidence="10">
    <location>
        <begin position="474"/>
        <end position="496"/>
    </location>
</feature>
<dbReference type="AlphaFoldDB" id="A0ABD2WYA0"/>
<keyword evidence="7 10" id="KW-0472">Membrane</keyword>
<dbReference type="PANTHER" id="PTHR47154:SF2">
    <property type="entry name" value="G-PROTEIN COUPLED RECEPTOR MTH-RELATED"/>
    <property type="match status" value="1"/>
</dbReference>
<feature type="transmembrane region" description="Helical" evidence="10">
    <location>
        <begin position="253"/>
        <end position="273"/>
    </location>
</feature>
<dbReference type="Gene3D" id="2.170.180.11">
    <property type="entry name" value="Methuselah ectodomain, domain 2"/>
    <property type="match status" value="1"/>
</dbReference>
<dbReference type="EMBL" id="JBJJXI010000061">
    <property type="protein sequence ID" value="KAL3397834.1"/>
    <property type="molecule type" value="Genomic_DNA"/>
</dbReference>
<dbReference type="PROSITE" id="PS50261">
    <property type="entry name" value="G_PROTEIN_RECEP_F2_4"/>
    <property type="match status" value="1"/>
</dbReference>
<dbReference type="InterPro" id="IPR010596">
    <property type="entry name" value="Methuselah_N_dom"/>
</dbReference>
<dbReference type="InterPro" id="IPR017981">
    <property type="entry name" value="GPCR_2-like_7TM"/>
</dbReference>
<protein>
    <recommendedName>
        <fullName evidence="12">G-protein coupled receptors family 2 profile 2 domain-containing protein</fullName>
    </recommendedName>
</protein>
<keyword evidence="5 10" id="KW-1133">Transmembrane helix</keyword>
<feature type="transmembrane region" description="Helical" evidence="10">
    <location>
        <begin position="446"/>
        <end position="468"/>
    </location>
</feature>
<evidence type="ECO:0000256" key="5">
    <source>
        <dbReference type="ARBA" id="ARBA00022989"/>
    </source>
</evidence>
<feature type="transmembrane region" description="Helical" evidence="10">
    <location>
        <begin position="285"/>
        <end position="310"/>
    </location>
</feature>
<dbReference type="Pfam" id="PF06652">
    <property type="entry name" value="Methuselah_N"/>
    <property type="match status" value="1"/>
</dbReference>
<comment type="subcellular location">
    <subcellularLocation>
        <location evidence="1">Endomembrane system</location>
        <topology evidence="1">Multi-pass membrane protein</topology>
    </subcellularLocation>
</comment>
<evidence type="ECO:0000256" key="2">
    <source>
        <dbReference type="ARBA" id="ARBA00008979"/>
    </source>
</evidence>
<dbReference type="InterPro" id="IPR000832">
    <property type="entry name" value="GPCR_2_secretin-like"/>
</dbReference>
<gene>
    <name evidence="13" type="ORF">TKK_008570</name>
</gene>
<keyword evidence="4 11" id="KW-0732">Signal</keyword>
<keyword evidence="6" id="KW-0297">G-protein coupled receptor</keyword>
<feature type="chain" id="PRO_5044866580" description="G-protein coupled receptors family 2 profile 2 domain-containing protein" evidence="11">
    <location>
        <begin position="23"/>
        <end position="564"/>
    </location>
</feature>
<comment type="caution">
    <text evidence="13">The sequence shown here is derived from an EMBL/GenBank/DDBJ whole genome shotgun (WGS) entry which is preliminary data.</text>
</comment>
<dbReference type="InterPro" id="IPR051384">
    <property type="entry name" value="Mth_GPCR"/>
</dbReference>
<dbReference type="CDD" id="cd15039">
    <property type="entry name" value="7tmB3_Methuselah-like"/>
    <property type="match status" value="1"/>
</dbReference>
<evidence type="ECO:0000256" key="9">
    <source>
        <dbReference type="ARBA" id="ARBA00023224"/>
    </source>
</evidence>
<reference evidence="13 14" key="1">
    <citation type="journal article" date="2024" name="bioRxiv">
        <title>A reference genome for Trichogramma kaykai: A tiny desert-dwelling parasitoid wasp with competing sex-ratio distorters.</title>
        <authorList>
            <person name="Culotta J."/>
            <person name="Lindsey A.R."/>
        </authorList>
    </citation>
    <scope>NUCLEOTIDE SEQUENCE [LARGE SCALE GENOMIC DNA]</scope>
    <source>
        <strain evidence="13 14">KSX58</strain>
    </source>
</reference>
<dbReference type="Gene3D" id="1.20.1070.10">
    <property type="entry name" value="Rhodopsin 7-helix transmembrane proteins"/>
    <property type="match status" value="1"/>
</dbReference>
<feature type="transmembrane region" description="Helical" evidence="10">
    <location>
        <begin position="346"/>
        <end position="366"/>
    </location>
</feature>
<proteinExistence type="inferred from homology"/>
<dbReference type="PANTHER" id="PTHR47154">
    <property type="entry name" value="G-PROTEIN COUPLED RECEPTOR MTH-RELATED"/>
    <property type="match status" value="1"/>
</dbReference>
<feature type="signal peptide" evidence="11">
    <location>
        <begin position="1"/>
        <end position="22"/>
    </location>
</feature>
<dbReference type="GO" id="GO:0004930">
    <property type="term" value="F:G protein-coupled receptor activity"/>
    <property type="evidence" value="ECO:0007669"/>
    <property type="project" value="UniProtKB-KW"/>
</dbReference>
<evidence type="ECO:0000313" key="13">
    <source>
        <dbReference type="EMBL" id="KAL3397834.1"/>
    </source>
</evidence>
<keyword evidence="3 10" id="KW-0812">Transmembrane</keyword>
<dbReference type="InterPro" id="IPR036272">
    <property type="entry name" value="Methuselah_N_sf"/>
</dbReference>
<evidence type="ECO:0000256" key="1">
    <source>
        <dbReference type="ARBA" id="ARBA00004127"/>
    </source>
</evidence>
<feature type="domain" description="G-protein coupled receptors family 2 profile 2" evidence="12">
    <location>
        <begin position="217"/>
        <end position="498"/>
    </location>
</feature>
<dbReference type="GO" id="GO:0012505">
    <property type="term" value="C:endomembrane system"/>
    <property type="evidence" value="ECO:0007669"/>
    <property type="project" value="UniProtKB-SubCell"/>
</dbReference>
<evidence type="ECO:0000313" key="14">
    <source>
        <dbReference type="Proteomes" id="UP001627154"/>
    </source>
</evidence>
<keyword evidence="9" id="KW-0807">Transducer</keyword>
<evidence type="ECO:0000259" key="12">
    <source>
        <dbReference type="PROSITE" id="PS50261"/>
    </source>
</evidence>
<dbReference type="Pfam" id="PF00002">
    <property type="entry name" value="7tm_2"/>
    <property type="match status" value="1"/>
</dbReference>
<dbReference type="Proteomes" id="UP001627154">
    <property type="component" value="Unassembled WGS sequence"/>
</dbReference>
<feature type="transmembrane region" description="Helical" evidence="10">
    <location>
        <begin position="394"/>
        <end position="419"/>
    </location>
</feature>
<dbReference type="InterPro" id="IPR023311">
    <property type="entry name" value="Methusela_ecto_dom_2"/>
</dbReference>
<keyword evidence="14" id="KW-1185">Reference proteome</keyword>
<organism evidence="13 14">
    <name type="scientific">Trichogramma kaykai</name>
    <dbReference type="NCBI Taxonomy" id="54128"/>
    <lineage>
        <taxon>Eukaryota</taxon>
        <taxon>Metazoa</taxon>
        <taxon>Ecdysozoa</taxon>
        <taxon>Arthropoda</taxon>
        <taxon>Hexapoda</taxon>
        <taxon>Insecta</taxon>
        <taxon>Pterygota</taxon>
        <taxon>Neoptera</taxon>
        <taxon>Endopterygota</taxon>
        <taxon>Hymenoptera</taxon>
        <taxon>Apocrita</taxon>
        <taxon>Proctotrupomorpha</taxon>
        <taxon>Chalcidoidea</taxon>
        <taxon>Trichogrammatidae</taxon>
        <taxon>Trichogramma</taxon>
    </lineage>
</organism>
<feature type="transmembrane region" description="Helical" evidence="10">
    <location>
        <begin position="220"/>
        <end position="241"/>
    </location>
</feature>
<evidence type="ECO:0000256" key="7">
    <source>
        <dbReference type="ARBA" id="ARBA00023136"/>
    </source>
</evidence>
<comment type="similarity">
    <text evidence="2">Belongs to the G-protein coupled receptor 2 family. Mth subfamily.</text>
</comment>
<evidence type="ECO:0000256" key="4">
    <source>
        <dbReference type="ARBA" id="ARBA00022729"/>
    </source>
</evidence>
<keyword evidence="8" id="KW-0675">Receptor</keyword>
<accession>A0ABD2WYA0</accession>
<evidence type="ECO:0000256" key="10">
    <source>
        <dbReference type="SAM" id="Phobius"/>
    </source>
</evidence>